<dbReference type="GO" id="GO:0072657">
    <property type="term" value="P:protein localization to membrane"/>
    <property type="evidence" value="ECO:0007669"/>
    <property type="project" value="TreeGrafter"/>
</dbReference>
<evidence type="ECO:0000256" key="6">
    <source>
        <dbReference type="ARBA" id="ARBA00023136"/>
    </source>
</evidence>
<evidence type="ECO:0000313" key="9">
    <source>
        <dbReference type="Proteomes" id="UP000189580"/>
    </source>
</evidence>
<name>A0A167F7Q3_9ASCO</name>
<keyword evidence="3 7" id="KW-0812">Transmembrane</keyword>
<dbReference type="GeneID" id="30034453"/>
<feature type="transmembrane region" description="Helical" evidence="7">
    <location>
        <begin position="381"/>
        <end position="400"/>
    </location>
</feature>
<evidence type="ECO:0000256" key="1">
    <source>
        <dbReference type="ARBA" id="ARBA00004141"/>
    </source>
</evidence>
<feature type="transmembrane region" description="Helical" evidence="7">
    <location>
        <begin position="525"/>
        <end position="548"/>
    </location>
</feature>
<feature type="transmembrane region" description="Helical" evidence="7">
    <location>
        <begin position="602"/>
        <end position="622"/>
    </location>
</feature>
<dbReference type="EMBL" id="CP014503">
    <property type="protein sequence ID" value="ANB14916.1"/>
    <property type="molecule type" value="Genomic_DNA"/>
</dbReference>
<feature type="transmembrane region" description="Helical" evidence="7">
    <location>
        <begin position="428"/>
        <end position="458"/>
    </location>
</feature>
<feature type="transmembrane region" description="Helical" evidence="7">
    <location>
        <begin position="634"/>
        <end position="662"/>
    </location>
</feature>
<evidence type="ECO:0000256" key="4">
    <source>
        <dbReference type="ARBA" id="ARBA00022729"/>
    </source>
</evidence>
<dbReference type="RefSeq" id="XP_018737393.1">
    <property type="nucleotide sequence ID" value="XM_018879481.1"/>
</dbReference>
<dbReference type="GO" id="GO:0007034">
    <property type="term" value="P:vacuolar transport"/>
    <property type="evidence" value="ECO:0007669"/>
    <property type="project" value="TreeGrafter"/>
</dbReference>
<dbReference type="Pfam" id="PF02990">
    <property type="entry name" value="EMP70"/>
    <property type="match status" value="1"/>
</dbReference>
<feature type="transmembrane region" description="Helical" evidence="7">
    <location>
        <begin position="560"/>
        <end position="590"/>
    </location>
</feature>
<accession>A0A167F7Q3</accession>
<feature type="signal peptide" evidence="7">
    <location>
        <begin position="1"/>
        <end position="25"/>
    </location>
</feature>
<dbReference type="GO" id="GO:0000329">
    <property type="term" value="C:fungal-type vacuole membrane"/>
    <property type="evidence" value="ECO:0007669"/>
    <property type="project" value="TreeGrafter"/>
</dbReference>
<feature type="chain" id="PRO_5007749149" description="Transmembrane 9 superfamily member" evidence="7">
    <location>
        <begin position="26"/>
        <end position="672"/>
    </location>
</feature>
<keyword evidence="9" id="KW-1185">Reference proteome</keyword>
<comment type="similarity">
    <text evidence="2 7">Belongs to the nonaspanin (TM9SF) (TC 9.A.2) family.</text>
</comment>
<evidence type="ECO:0000256" key="5">
    <source>
        <dbReference type="ARBA" id="ARBA00022989"/>
    </source>
</evidence>
<evidence type="ECO:0000313" key="8">
    <source>
        <dbReference type="EMBL" id="ANB14916.1"/>
    </source>
</evidence>
<dbReference type="AlphaFoldDB" id="A0A167F7Q3"/>
<sequence length="672" mass="75832">MVATGWVRLLCLCLWWSWQLVPVSCFNLPGTAPRDYVKGERVPLNTNAVSVTRWSHSRGKPSLAFPHDYYSKPFKFCQPEGGYTQVPGNLGSLLFGDRIYDTPFDIRMLEKVECAHLCSSHWDDMEAAFLTRSIYTGLGYHWNIDNLPLVFEQDDDAQAHFLNNNLAGGVPLGLFYSVHAQPLVNVYNHFRFTFQYHEHSPGQYRIVGANVAPYSKNYTTEEELRTCKVGTPKIALPPHSPGAVDIQFTYTVRWEPSNVKWASRWDKYVDIQNSSVKWLGLCNALFWTAAICFALGHFASKRIRKDIYNIRQSSEISGGSGDDSSWKFLKDSALRAPKNVLVLSILVGNGFHLCFLFVLTLVFAGFGLMSPEKRGSLATNAIYIYAFTSIIAGSVSAYCFKFFTGEDYDDSYVRSSSEKNNTLIKSNLTLWTLLFILTPTLIPGMIFGGFIIMNFFVIFQGSSGAVPFPVIVNLVGLWFFVSIPCSVVGSFLVKRKGGNLFGGYQPYDYARSSEKPLKPIPNLPIYLRPIVRTLLAGVLPFITVSIELRYIMNSLWLHRIYYMLGFLFVSYVLMIVSCVMLTIGFVYLMLQAGDHRWQWSSFLMAGSISIYVFLSSAVLLFYRYSYGGVVATLLYLTYTLILCGALFLTTASIGFVCTWVFIHTIYSAVRID</sequence>
<protein>
    <recommendedName>
        <fullName evidence="7">Transmembrane 9 superfamily member</fullName>
    </recommendedName>
</protein>
<gene>
    <name evidence="8" type="primary">EMP70</name>
    <name evidence="8" type="ORF">AWJ20_2531</name>
</gene>
<reference evidence="8 9" key="1">
    <citation type="submission" date="2016-02" db="EMBL/GenBank/DDBJ databases">
        <title>Complete genome sequence and transcriptome regulation of the pentose utilising yeast Sugiyamaella lignohabitans.</title>
        <authorList>
            <person name="Bellasio M."/>
            <person name="Peymann A."/>
            <person name="Valli M."/>
            <person name="Sipitzky M."/>
            <person name="Graf A."/>
            <person name="Sauer M."/>
            <person name="Marx H."/>
            <person name="Mattanovich D."/>
        </authorList>
    </citation>
    <scope>NUCLEOTIDE SEQUENCE [LARGE SCALE GENOMIC DNA]</scope>
    <source>
        <strain evidence="8 9">CBS 10342</strain>
    </source>
</reference>
<dbReference type="OrthoDB" id="1666796at2759"/>
<dbReference type="InterPro" id="IPR004240">
    <property type="entry name" value="EMP70"/>
</dbReference>
<keyword evidence="4 7" id="KW-0732">Signal</keyword>
<dbReference type="PANTHER" id="PTHR10766">
    <property type="entry name" value="TRANSMEMBRANE 9 SUPERFAMILY PROTEIN"/>
    <property type="match status" value="1"/>
</dbReference>
<dbReference type="KEGG" id="slb:AWJ20_2531"/>
<dbReference type="PANTHER" id="PTHR10766:SF111">
    <property type="entry name" value="TRANSMEMBRANE 9 SUPERFAMILY MEMBER 2"/>
    <property type="match status" value="1"/>
</dbReference>
<organism evidence="8 9">
    <name type="scientific">Sugiyamaella lignohabitans</name>
    <dbReference type="NCBI Taxonomy" id="796027"/>
    <lineage>
        <taxon>Eukaryota</taxon>
        <taxon>Fungi</taxon>
        <taxon>Dikarya</taxon>
        <taxon>Ascomycota</taxon>
        <taxon>Saccharomycotina</taxon>
        <taxon>Dipodascomycetes</taxon>
        <taxon>Dipodascales</taxon>
        <taxon>Trichomonascaceae</taxon>
        <taxon>Sugiyamaella</taxon>
    </lineage>
</organism>
<feature type="transmembrane region" description="Helical" evidence="7">
    <location>
        <begin position="470"/>
        <end position="493"/>
    </location>
</feature>
<evidence type="ECO:0000256" key="2">
    <source>
        <dbReference type="ARBA" id="ARBA00005227"/>
    </source>
</evidence>
<dbReference type="GO" id="GO:0005768">
    <property type="term" value="C:endosome"/>
    <property type="evidence" value="ECO:0007669"/>
    <property type="project" value="TreeGrafter"/>
</dbReference>
<evidence type="ECO:0000256" key="7">
    <source>
        <dbReference type="RuleBase" id="RU363079"/>
    </source>
</evidence>
<evidence type="ECO:0000256" key="3">
    <source>
        <dbReference type="ARBA" id="ARBA00022692"/>
    </source>
</evidence>
<feature type="transmembrane region" description="Helical" evidence="7">
    <location>
        <begin position="278"/>
        <end position="299"/>
    </location>
</feature>
<keyword evidence="6 7" id="KW-0472">Membrane</keyword>
<dbReference type="Proteomes" id="UP000189580">
    <property type="component" value="Chromosome b"/>
</dbReference>
<feature type="transmembrane region" description="Helical" evidence="7">
    <location>
        <begin position="340"/>
        <end position="369"/>
    </location>
</feature>
<keyword evidence="5 7" id="KW-1133">Transmembrane helix</keyword>
<comment type="subcellular location">
    <subcellularLocation>
        <location evidence="1">Membrane</location>
        <topology evidence="1">Multi-pass membrane protein</topology>
    </subcellularLocation>
</comment>
<proteinExistence type="inferred from homology"/>